<reference evidence="1" key="1">
    <citation type="submission" date="2012-02" db="EMBL/GenBank/DDBJ databases">
        <title>Complete sequence of chromosome 2 of Prevotella dentalis DSM 3688.</title>
        <authorList>
            <consortium name="US DOE Joint Genome Institute (JGI-PGF)"/>
            <person name="Lucas S."/>
            <person name="Copeland A."/>
            <person name="Lapidus A."/>
            <person name="Glavina del Rio T."/>
            <person name="Dalin E."/>
            <person name="Tice H."/>
            <person name="Bruce D."/>
            <person name="Goodwin L."/>
            <person name="Pitluck S."/>
            <person name="Peters L."/>
            <person name="Mikhailova N."/>
            <person name="Chertkov O."/>
            <person name="Kyrpides N."/>
            <person name="Mavromatis K."/>
            <person name="Ivanova N."/>
            <person name="Brettin T."/>
            <person name="Detter J.C."/>
            <person name="Han C."/>
            <person name="Larimer F."/>
            <person name="Land M."/>
            <person name="Hauser L."/>
            <person name="Markowitz V."/>
            <person name="Cheng J.-F."/>
            <person name="Hugenholtz P."/>
            <person name="Woyke T."/>
            <person name="Wu D."/>
            <person name="Gronow S."/>
            <person name="Wellnitz S."/>
            <person name="Brambilla E."/>
            <person name="Klenk H.-P."/>
            <person name="Eisen J.A."/>
        </authorList>
    </citation>
    <scope>NUCLEOTIDE SEQUENCE [LARGE SCALE GENOMIC DNA]</scope>
    <source>
        <strain evidence="1">DSM 3688</strain>
    </source>
</reference>
<evidence type="ECO:0000313" key="2">
    <source>
        <dbReference type="Proteomes" id="UP000010862"/>
    </source>
</evidence>
<evidence type="ECO:0000313" key="1">
    <source>
        <dbReference type="EMBL" id="AGB29133.1"/>
    </source>
</evidence>
<protein>
    <submittedName>
        <fullName evidence="1">Uncharacterized protein</fullName>
    </submittedName>
</protein>
<dbReference type="HOGENOM" id="CLU_3347127_0_0_10"/>
<dbReference type="KEGG" id="pdt:Prede_1850"/>
<name>L0JE45_PREDD</name>
<dbReference type="Proteomes" id="UP000010862">
    <property type="component" value="Chromosome 2"/>
</dbReference>
<sequence length="37" mass="4239">MANSNSLWLTTRMATVQIGRVYPISWTNKSNELDKLV</sequence>
<keyword evidence="2" id="KW-1185">Reference proteome</keyword>
<organism evidence="1 2">
    <name type="scientific">Prevotella dentalis (strain ATCC 49559 / DSM 3688 / JCM 13448 / NCTC 12043 / ES 2772)</name>
    <name type="common">Mitsuokella dentalis</name>
    <dbReference type="NCBI Taxonomy" id="908937"/>
    <lineage>
        <taxon>Bacteria</taxon>
        <taxon>Pseudomonadati</taxon>
        <taxon>Bacteroidota</taxon>
        <taxon>Bacteroidia</taxon>
        <taxon>Bacteroidales</taxon>
        <taxon>Prevotellaceae</taxon>
        <taxon>Prevotella</taxon>
    </lineage>
</organism>
<accession>L0JE45</accession>
<dbReference type="AlphaFoldDB" id="L0JE45"/>
<dbReference type="PATRIC" id="fig|908937.9.peg.1966"/>
<gene>
    <name evidence="1" type="ordered locus">Prede_1850</name>
</gene>
<proteinExistence type="predicted"/>
<dbReference type="EMBL" id="CP003369">
    <property type="protein sequence ID" value="AGB29133.1"/>
    <property type="molecule type" value="Genomic_DNA"/>
</dbReference>